<organism evidence="1 2">
    <name type="scientific">Peronospora destructor</name>
    <dbReference type="NCBI Taxonomy" id="86335"/>
    <lineage>
        <taxon>Eukaryota</taxon>
        <taxon>Sar</taxon>
        <taxon>Stramenopiles</taxon>
        <taxon>Oomycota</taxon>
        <taxon>Peronosporomycetes</taxon>
        <taxon>Peronosporales</taxon>
        <taxon>Peronosporaceae</taxon>
        <taxon>Peronospora</taxon>
    </lineage>
</organism>
<protein>
    <submittedName>
        <fullName evidence="1">Uncharacterized protein</fullName>
    </submittedName>
</protein>
<evidence type="ECO:0000313" key="1">
    <source>
        <dbReference type="EMBL" id="CAI5743861.1"/>
    </source>
</evidence>
<accession>A0AAV0V3W9</accession>
<evidence type="ECO:0000313" key="2">
    <source>
        <dbReference type="Proteomes" id="UP001162029"/>
    </source>
</evidence>
<dbReference type="Proteomes" id="UP001162029">
    <property type="component" value="Unassembled WGS sequence"/>
</dbReference>
<comment type="caution">
    <text evidence="1">The sequence shown here is derived from an EMBL/GenBank/DDBJ whole genome shotgun (WGS) entry which is preliminary data.</text>
</comment>
<dbReference type="EMBL" id="CANTFM010001945">
    <property type="protein sequence ID" value="CAI5743861.1"/>
    <property type="molecule type" value="Genomic_DNA"/>
</dbReference>
<gene>
    <name evidence="1" type="ORF">PDE001_LOCUS9048</name>
</gene>
<keyword evidence="2" id="KW-1185">Reference proteome</keyword>
<dbReference type="AlphaFoldDB" id="A0AAV0V3W9"/>
<reference evidence="1" key="1">
    <citation type="submission" date="2022-12" db="EMBL/GenBank/DDBJ databases">
        <authorList>
            <person name="Webb A."/>
        </authorList>
    </citation>
    <scope>NUCLEOTIDE SEQUENCE</scope>
    <source>
        <strain evidence="1">Pd1</strain>
    </source>
</reference>
<name>A0AAV0V3W9_9STRA</name>
<sequence>MKQLQGEITKDNTLKKLAKNVMQLAALVKAESELRGREALELRMLYDQKSVLASSKLSLYRSLDLQDIDVTIL</sequence>
<proteinExistence type="predicted"/>